<organism evidence="9 10">
    <name type="scientific">Alosa alosa</name>
    <name type="common">allis shad</name>
    <dbReference type="NCBI Taxonomy" id="278164"/>
    <lineage>
        <taxon>Eukaryota</taxon>
        <taxon>Metazoa</taxon>
        <taxon>Chordata</taxon>
        <taxon>Craniata</taxon>
        <taxon>Vertebrata</taxon>
        <taxon>Euteleostomi</taxon>
        <taxon>Actinopterygii</taxon>
        <taxon>Neopterygii</taxon>
        <taxon>Teleostei</taxon>
        <taxon>Clupei</taxon>
        <taxon>Clupeiformes</taxon>
        <taxon>Clupeoidei</taxon>
        <taxon>Clupeidae</taxon>
        <taxon>Alosa</taxon>
    </lineage>
</organism>
<reference evidence="9" key="1">
    <citation type="submission" date="2020-10" db="EMBL/GenBank/DDBJ databases">
        <title>Chromosome-scale genome assembly of the Allis shad, Alosa alosa.</title>
        <authorList>
            <person name="Margot Z."/>
            <person name="Christophe K."/>
            <person name="Cabau C."/>
            <person name="Louis A."/>
            <person name="Berthelot C."/>
            <person name="Parey E."/>
            <person name="Roest Crollius H."/>
            <person name="Montfort J."/>
            <person name="Robinson-Rechavi M."/>
            <person name="Bucao C."/>
            <person name="Bouchez O."/>
            <person name="Gislard M."/>
            <person name="Lluch J."/>
            <person name="Milhes M."/>
            <person name="Lampietro C."/>
            <person name="Lopez Roques C."/>
            <person name="Donnadieu C."/>
            <person name="Braasch I."/>
            <person name="Desvignes T."/>
            <person name="Postlethwait J."/>
            <person name="Bobe J."/>
            <person name="Guiguen Y."/>
        </authorList>
    </citation>
    <scope>NUCLEOTIDE SEQUENCE</scope>
    <source>
        <strain evidence="9">M-15738</strain>
        <tissue evidence="9">Blood</tissue>
    </source>
</reference>
<dbReference type="InterPro" id="IPR013783">
    <property type="entry name" value="Ig-like_fold"/>
</dbReference>
<evidence type="ECO:0000256" key="5">
    <source>
        <dbReference type="ARBA" id="ARBA00023180"/>
    </source>
</evidence>
<keyword evidence="6" id="KW-0472">Membrane</keyword>
<dbReference type="GO" id="GO:0006955">
    <property type="term" value="P:immune response"/>
    <property type="evidence" value="ECO:0007669"/>
    <property type="project" value="InterPro"/>
</dbReference>
<evidence type="ECO:0000256" key="7">
    <source>
        <dbReference type="SAM" id="SignalP"/>
    </source>
</evidence>
<dbReference type="PANTHER" id="PTHR19944">
    <property type="entry name" value="MHC CLASS II-RELATED"/>
    <property type="match status" value="1"/>
</dbReference>
<sequence length="253" mass="29089">MFGSFLLMLSYLSGRADAYSEYFLQTCHSSKLDLSDMVYVESYYFNRIKYLVFNSTYGKFVGYTEVGERLAEAYNSNEAFLTDEQNVVNRYCNPAVRLYKTYGIRFISEPRVKLSLGKPFSDNHPGMLVCSAYDFYPKMIHMSWYRNGQKVTSDVLATEELADGDWFYQSHSHLEFTPKTGEKITCVVEHISFNKSREFVWDSSMLESERNKVAIGAAGLVLGLVVCTAGLLYYRKKSQGWIMVPPAFEFITH</sequence>
<dbReference type="Pfam" id="PF00969">
    <property type="entry name" value="MHC_II_beta"/>
    <property type="match status" value="1"/>
</dbReference>
<dbReference type="SMART" id="SM00921">
    <property type="entry name" value="MHC_II_beta"/>
    <property type="match status" value="1"/>
</dbReference>
<dbReference type="Proteomes" id="UP000823561">
    <property type="component" value="Chromosome 5"/>
</dbReference>
<comment type="caution">
    <text evidence="9">The sequence shown here is derived from an EMBL/GenBank/DDBJ whole genome shotgun (WGS) entry which is preliminary data.</text>
</comment>
<evidence type="ECO:0000256" key="6">
    <source>
        <dbReference type="SAM" id="Phobius"/>
    </source>
</evidence>
<dbReference type="SUPFAM" id="SSF54452">
    <property type="entry name" value="MHC antigen-recognition domain"/>
    <property type="match status" value="1"/>
</dbReference>
<dbReference type="InterPro" id="IPR007110">
    <property type="entry name" value="Ig-like_dom"/>
</dbReference>
<dbReference type="InterPro" id="IPR014745">
    <property type="entry name" value="MHC_II_a/b_N"/>
</dbReference>
<evidence type="ECO:0000256" key="4">
    <source>
        <dbReference type="ARBA" id="ARBA00023157"/>
    </source>
</evidence>
<dbReference type="InterPro" id="IPR011162">
    <property type="entry name" value="MHC_I/II-like_Ag-recog"/>
</dbReference>
<dbReference type="InterPro" id="IPR036179">
    <property type="entry name" value="Ig-like_dom_sf"/>
</dbReference>
<dbReference type="Gene3D" id="3.10.320.10">
    <property type="entry name" value="Class II Histocompatibility Antigen, M Beta Chain, Chain B, domain 1"/>
    <property type="match status" value="1"/>
</dbReference>
<keyword evidence="2 6" id="KW-0812">Transmembrane</keyword>
<accession>A0AAV6H4K6</accession>
<dbReference type="SMART" id="SM00407">
    <property type="entry name" value="IGc1"/>
    <property type="match status" value="1"/>
</dbReference>
<dbReference type="PROSITE" id="PS50835">
    <property type="entry name" value="IG_LIKE"/>
    <property type="match status" value="1"/>
</dbReference>
<evidence type="ECO:0000256" key="1">
    <source>
        <dbReference type="ARBA" id="ARBA00004479"/>
    </source>
</evidence>
<feature type="chain" id="PRO_5044023159" description="Ig-like domain-containing protein" evidence="7">
    <location>
        <begin position="19"/>
        <end position="253"/>
    </location>
</feature>
<gene>
    <name evidence="9" type="ORF">AALO_G00066650</name>
</gene>
<evidence type="ECO:0000256" key="3">
    <source>
        <dbReference type="ARBA" id="ARBA00022989"/>
    </source>
</evidence>
<dbReference type="InterPro" id="IPR050160">
    <property type="entry name" value="MHC/Immunoglobulin"/>
</dbReference>
<feature type="domain" description="Ig-like" evidence="8">
    <location>
        <begin position="94"/>
        <end position="200"/>
    </location>
</feature>
<evidence type="ECO:0000313" key="9">
    <source>
        <dbReference type="EMBL" id="KAG5281027.1"/>
    </source>
</evidence>
<dbReference type="Pfam" id="PF07654">
    <property type="entry name" value="C1-set"/>
    <property type="match status" value="1"/>
</dbReference>
<evidence type="ECO:0000313" key="10">
    <source>
        <dbReference type="Proteomes" id="UP000823561"/>
    </source>
</evidence>
<dbReference type="GO" id="GO:0042613">
    <property type="term" value="C:MHC class II protein complex"/>
    <property type="evidence" value="ECO:0007669"/>
    <property type="project" value="InterPro"/>
</dbReference>
<dbReference type="AlphaFoldDB" id="A0AAV6H4K6"/>
<keyword evidence="10" id="KW-1185">Reference proteome</keyword>
<comment type="subcellular location">
    <subcellularLocation>
        <location evidence="1">Membrane</location>
        <topology evidence="1">Single-pass type I membrane protein</topology>
    </subcellularLocation>
</comment>
<dbReference type="GO" id="GO:0019882">
    <property type="term" value="P:antigen processing and presentation"/>
    <property type="evidence" value="ECO:0007669"/>
    <property type="project" value="InterPro"/>
</dbReference>
<keyword evidence="4" id="KW-1015">Disulfide bond</keyword>
<evidence type="ECO:0000256" key="2">
    <source>
        <dbReference type="ARBA" id="ARBA00022692"/>
    </source>
</evidence>
<proteinExistence type="predicted"/>
<keyword evidence="5" id="KW-0325">Glycoprotein</keyword>
<feature type="signal peptide" evidence="7">
    <location>
        <begin position="1"/>
        <end position="18"/>
    </location>
</feature>
<evidence type="ECO:0000259" key="8">
    <source>
        <dbReference type="PROSITE" id="PS50835"/>
    </source>
</evidence>
<dbReference type="PANTHER" id="PTHR19944:SF99">
    <property type="entry name" value="HLA CLASS II HISTOCOMPATIBILITY ANTIGEN, DRB1 BETA CHAIN"/>
    <property type="match status" value="1"/>
</dbReference>
<keyword evidence="3 6" id="KW-1133">Transmembrane helix</keyword>
<dbReference type="SUPFAM" id="SSF48726">
    <property type="entry name" value="Immunoglobulin"/>
    <property type="match status" value="1"/>
</dbReference>
<keyword evidence="7" id="KW-0732">Signal</keyword>
<feature type="transmembrane region" description="Helical" evidence="6">
    <location>
        <begin position="213"/>
        <end position="234"/>
    </location>
</feature>
<dbReference type="InterPro" id="IPR000353">
    <property type="entry name" value="MHC_II_b_N"/>
</dbReference>
<name>A0AAV6H4K6_9TELE</name>
<dbReference type="EMBL" id="JADWDJ010000005">
    <property type="protein sequence ID" value="KAG5281027.1"/>
    <property type="molecule type" value="Genomic_DNA"/>
</dbReference>
<dbReference type="Gene3D" id="2.60.40.10">
    <property type="entry name" value="Immunoglobulins"/>
    <property type="match status" value="1"/>
</dbReference>
<protein>
    <recommendedName>
        <fullName evidence="8">Ig-like domain-containing protein</fullName>
    </recommendedName>
</protein>
<dbReference type="InterPro" id="IPR003597">
    <property type="entry name" value="Ig_C1-set"/>
</dbReference>